<feature type="region of interest" description="Disordered" evidence="1">
    <location>
        <begin position="45"/>
        <end position="66"/>
    </location>
</feature>
<gene>
    <name evidence="2" type="ORF">TCNE_LOCUS9285</name>
</gene>
<reference evidence="4" key="1">
    <citation type="submission" date="2016-06" db="UniProtKB">
        <authorList>
            <consortium name="WormBaseParasite"/>
        </authorList>
    </citation>
    <scope>IDENTIFICATION</scope>
</reference>
<evidence type="ECO:0000313" key="2">
    <source>
        <dbReference type="EMBL" id="VDM40606.1"/>
    </source>
</evidence>
<accession>A0A183ULB5</accession>
<protein>
    <submittedName>
        <fullName evidence="4">Glycosyltransferase</fullName>
    </submittedName>
</protein>
<evidence type="ECO:0000313" key="3">
    <source>
        <dbReference type="Proteomes" id="UP000050794"/>
    </source>
</evidence>
<evidence type="ECO:0000313" key="4">
    <source>
        <dbReference type="WBParaSite" id="TCNE_0000928501-mRNA-1"/>
    </source>
</evidence>
<reference evidence="2 3" key="2">
    <citation type="submission" date="2018-11" db="EMBL/GenBank/DDBJ databases">
        <authorList>
            <consortium name="Pathogen Informatics"/>
        </authorList>
    </citation>
    <scope>NUCLEOTIDE SEQUENCE [LARGE SCALE GENOMIC DNA]</scope>
</reference>
<organism evidence="3 4">
    <name type="scientific">Toxocara canis</name>
    <name type="common">Canine roundworm</name>
    <dbReference type="NCBI Taxonomy" id="6265"/>
    <lineage>
        <taxon>Eukaryota</taxon>
        <taxon>Metazoa</taxon>
        <taxon>Ecdysozoa</taxon>
        <taxon>Nematoda</taxon>
        <taxon>Chromadorea</taxon>
        <taxon>Rhabditida</taxon>
        <taxon>Spirurina</taxon>
        <taxon>Ascaridomorpha</taxon>
        <taxon>Ascaridoidea</taxon>
        <taxon>Toxocaridae</taxon>
        <taxon>Toxocara</taxon>
    </lineage>
</organism>
<dbReference type="AlphaFoldDB" id="A0A183ULB5"/>
<name>A0A183ULB5_TOXCA</name>
<keyword evidence="3" id="KW-1185">Reference proteome</keyword>
<dbReference type="WBParaSite" id="TCNE_0000928501-mRNA-1">
    <property type="protein sequence ID" value="TCNE_0000928501-mRNA-1"/>
    <property type="gene ID" value="TCNE_0000928501"/>
</dbReference>
<sequence length="66" mass="7099">MISTREIVDEKYGRGEVTISLQRELSQLPDRAAVFVHNVNDGVGLGQPQLPGPAPPSFPSVKKALS</sequence>
<proteinExistence type="predicted"/>
<dbReference type="Proteomes" id="UP000050794">
    <property type="component" value="Unassembled WGS sequence"/>
</dbReference>
<evidence type="ECO:0000256" key="1">
    <source>
        <dbReference type="SAM" id="MobiDB-lite"/>
    </source>
</evidence>
<dbReference type="EMBL" id="UYWY01020131">
    <property type="protein sequence ID" value="VDM40606.1"/>
    <property type="molecule type" value="Genomic_DNA"/>
</dbReference>